<proteinExistence type="predicted"/>
<accession>A0ABV1BH97</accession>
<protein>
    <submittedName>
        <fullName evidence="2">Uncharacterized protein</fullName>
    </submittedName>
</protein>
<dbReference type="EMBL" id="JBBMEJ010000014">
    <property type="protein sequence ID" value="MEQ2371660.1"/>
    <property type="molecule type" value="Genomic_DNA"/>
</dbReference>
<keyword evidence="1" id="KW-0472">Membrane</keyword>
<sequence length="239" mass="27693">MKKEKRYYQIRIDYFWLSILAVIIVISIIIAYYASAHEQTSSQLVSTKHRADIDVTFDDLRSSLENTSECYLCGNAEESLMSYFRNFDTIGLISLNDWYVIDFPLKNYDENGNEVESATSTSFLSGNTGEISYSSDGTPSRGMASIDVTLLENYEIDTNMLEDHLCQNCLSKVAASLEYRKTDGENKEAIPLCIVDFKTLEIYSLQDYWRAYFVRDYYVEMDFDDNIVRTEVFYLPERI</sequence>
<reference evidence="2 3" key="1">
    <citation type="submission" date="2024-03" db="EMBL/GenBank/DDBJ databases">
        <title>Human intestinal bacterial collection.</title>
        <authorList>
            <person name="Pauvert C."/>
            <person name="Hitch T.C.A."/>
            <person name="Clavel T."/>
        </authorList>
    </citation>
    <scope>NUCLEOTIDE SEQUENCE [LARGE SCALE GENOMIC DNA]</scope>
    <source>
        <strain evidence="2 3">CLA-JM-H16</strain>
    </source>
</reference>
<evidence type="ECO:0000313" key="2">
    <source>
        <dbReference type="EMBL" id="MEQ2371660.1"/>
    </source>
</evidence>
<dbReference type="RefSeq" id="WP_349057126.1">
    <property type="nucleotide sequence ID" value="NZ_JBBMEJ010000014.1"/>
</dbReference>
<gene>
    <name evidence="2" type="ORF">WMO28_12135</name>
</gene>
<evidence type="ECO:0000256" key="1">
    <source>
        <dbReference type="SAM" id="Phobius"/>
    </source>
</evidence>
<feature type="transmembrane region" description="Helical" evidence="1">
    <location>
        <begin position="12"/>
        <end position="34"/>
    </location>
</feature>
<keyword evidence="1" id="KW-0812">Transmembrane</keyword>
<organism evidence="2 3">
    <name type="scientific">Blautia aquisgranensis</name>
    <dbReference type="NCBI Taxonomy" id="3133153"/>
    <lineage>
        <taxon>Bacteria</taxon>
        <taxon>Bacillati</taxon>
        <taxon>Bacillota</taxon>
        <taxon>Clostridia</taxon>
        <taxon>Lachnospirales</taxon>
        <taxon>Lachnospiraceae</taxon>
        <taxon>Blautia</taxon>
    </lineage>
</organism>
<keyword evidence="3" id="KW-1185">Reference proteome</keyword>
<keyword evidence="1" id="KW-1133">Transmembrane helix</keyword>
<comment type="caution">
    <text evidence="2">The sequence shown here is derived from an EMBL/GenBank/DDBJ whole genome shotgun (WGS) entry which is preliminary data.</text>
</comment>
<evidence type="ECO:0000313" key="3">
    <source>
        <dbReference type="Proteomes" id="UP001473063"/>
    </source>
</evidence>
<dbReference type="Proteomes" id="UP001473063">
    <property type="component" value="Unassembled WGS sequence"/>
</dbReference>
<name>A0ABV1BH97_9FIRM</name>